<sequence>MLAFLNVRLTSIFLFALALKIGVFYTALAMFGLGFVASFLAYPVLLGFTGGAALQIASSQIRYCFALAGHGTDLIANVKLLKYLDEANWRAFACCISTLFILLTFKTIPKKWPEWKYSSRMKTLPMTLVMVIFFTIINTGGHFLYHEKNGNWNKHSHRSPEIVGVVELGFPKSIDIDTGLISKYPNTFLLQAVSMCVVEFTAFYSVAASYAVRYEYDLIPTRELYSHGFVNLIGSLFGTYPAGGVIVHAPLAGLLLKMKKHLN</sequence>
<gene>
    <name evidence="7" type="ORF">RFI_18974</name>
</gene>
<dbReference type="Pfam" id="PF00916">
    <property type="entry name" value="Sulfate_transp"/>
    <property type="match status" value="1"/>
</dbReference>
<proteinExistence type="predicted"/>
<keyword evidence="2 5" id="KW-0812">Transmembrane</keyword>
<comment type="caution">
    <text evidence="7">The sequence shown here is derived from an EMBL/GenBank/DDBJ whole genome shotgun (WGS) entry which is preliminary data.</text>
</comment>
<evidence type="ECO:0000313" key="8">
    <source>
        <dbReference type="Proteomes" id="UP000023152"/>
    </source>
</evidence>
<dbReference type="Proteomes" id="UP000023152">
    <property type="component" value="Unassembled WGS sequence"/>
</dbReference>
<evidence type="ECO:0000259" key="6">
    <source>
        <dbReference type="Pfam" id="PF00916"/>
    </source>
</evidence>
<dbReference type="GO" id="GO:0055085">
    <property type="term" value="P:transmembrane transport"/>
    <property type="evidence" value="ECO:0007669"/>
    <property type="project" value="InterPro"/>
</dbReference>
<evidence type="ECO:0000256" key="5">
    <source>
        <dbReference type="SAM" id="Phobius"/>
    </source>
</evidence>
<evidence type="ECO:0000256" key="3">
    <source>
        <dbReference type="ARBA" id="ARBA00022989"/>
    </source>
</evidence>
<comment type="subcellular location">
    <subcellularLocation>
        <location evidence="1">Membrane</location>
        <topology evidence="1">Multi-pass membrane protein</topology>
    </subcellularLocation>
</comment>
<organism evidence="7 8">
    <name type="scientific">Reticulomyxa filosa</name>
    <dbReference type="NCBI Taxonomy" id="46433"/>
    <lineage>
        <taxon>Eukaryota</taxon>
        <taxon>Sar</taxon>
        <taxon>Rhizaria</taxon>
        <taxon>Retaria</taxon>
        <taxon>Foraminifera</taxon>
        <taxon>Monothalamids</taxon>
        <taxon>Reticulomyxidae</taxon>
        <taxon>Reticulomyxa</taxon>
    </lineage>
</organism>
<feature type="transmembrane region" description="Helical" evidence="5">
    <location>
        <begin position="12"/>
        <end position="33"/>
    </location>
</feature>
<protein>
    <recommendedName>
        <fullName evidence="6">SLC26A/SulP transporter domain-containing protein</fullName>
    </recommendedName>
</protein>
<dbReference type="AlphaFoldDB" id="X6MZ12"/>
<feature type="transmembrane region" description="Helical" evidence="5">
    <location>
        <begin position="39"/>
        <end position="57"/>
    </location>
</feature>
<evidence type="ECO:0000256" key="1">
    <source>
        <dbReference type="ARBA" id="ARBA00004141"/>
    </source>
</evidence>
<dbReference type="InterPro" id="IPR011547">
    <property type="entry name" value="SLC26A/SulP_dom"/>
</dbReference>
<evidence type="ECO:0000313" key="7">
    <source>
        <dbReference type="EMBL" id="ETO18300.1"/>
    </source>
</evidence>
<dbReference type="OrthoDB" id="288203at2759"/>
<feature type="transmembrane region" description="Helical" evidence="5">
    <location>
        <begin position="87"/>
        <end position="105"/>
    </location>
</feature>
<dbReference type="PANTHER" id="PTHR11814">
    <property type="entry name" value="SULFATE TRANSPORTER"/>
    <property type="match status" value="1"/>
</dbReference>
<feature type="transmembrane region" description="Helical" evidence="5">
    <location>
        <begin position="125"/>
        <end position="145"/>
    </location>
</feature>
<feature type="domain" description="SLC26A/SulP transporter" evidence="6">
    <location>
        <begin position="14"/>
        <end position="247"/>
    </location>
</feature>
<accession>X6MZ12</accession>
<keyword evidence="4 5" id="KW-0472">Membrane</keyword>
<reference evidence="7 8" key="1">
    <citation type="journal article" date="2013" name="Curr. Biol.">
        <title>The Genome of the Foraminiferan Reticulomyxa filosa.</title>
        <authorList>
            <person name="Glockner G."/>
            <person name="Hulsmann N."/>
            <person name="Schleicher M."/>
            <person name="Noegel A.A."/>
            <person name="Eichinger L."/>
            <person name="Gallinger C."/>
            <person name="Pawlowski J."/>
            <person name="Sierra R."/>
            <person name="Euteneuer U."/>
            <person name="Pillet L."/>
            <person name="Moustafa A."/>
            <person name="Platzer M."/>
            <person name="Groth M."/>
            <person name="Szafranski K."/>
            <person name="Schliwa M."/>
        </authorList>
    </citation>
    <scope>NUCLEOTIDE SEQUENCE [LARGE SCALE GENOMIC DNA]</scope>
</reference>
<name>X6MZ12_RETFI</name>
<feature type="transmembrane region" description="Helical" evidence="5">
    <location>
        <begin position="188"/>
        <end position="212"/>
    </location>
</feature>
<dbReference type="EMBL" id="ASPP01015151">
    <property type="protein sequence ID" value="ETO18300.1"/>
    <property type="molecule type" value="Genomic_DNA"/>
</dbReference>
<dbReference type="InterPro" id="IPR001902">
    <property type="entry name" value="SLC26A/SulP_fam"/>
</dbReference>
<keyword evidence="3 5" id="KW-1133">Transmembrane helix</keyword>
<evidence type="ECO:0000256" key="4">
    <source>
        <dbReference type="ARBA" id="ARBA00023136"/>
    </source>
</evidence>
<feature type="transmembrane region" description="Helical" evidence="5">
    <location>
        <begin position="232"/>
        <end position="256"/>
    </location>
</feature>
<dbReference type="GO" id="GO:0016020">
    <property type="term" value="C:membrane"/>
    <property type="evidence" value="ECO:0007669"/>
    <property type="project" value="UniProtKB-SubCell"/>
</dbReference>
<keyword evidence="8" id="KW-1185">Reference proteome</keyword>
<evidence type="ECO:0000256" key="2">
    <source>
        <dbReference type="ARBA" id="ARBA00022692"/>
    </source>
</evidence>